<protein>
    <submittedName>
        <fullName evidence="1">Uncharacterized protein</fullName>
    </submittedName>
</protein>
<dbReference type="EMBL" id="MN823999">
    <property type="protein sequence ID" value="QIS36428.1"/>
    <property type="molecule type" value="Genomic_DNA"/>
</dbReference>
<sequence>MNNGRFITTVADHLQRITRRAAGRVVINGDVAHISISLQSERET</sequence>
<dbReference type="EMBL" id="MN842293">
    <property type="protein sequence ID" value="QIS34147.1"/>
    <property type="molecule type" value="Genomic_DNA"/>
</dbReference>
<proteinExistence type="predicted"/>
<geneLocation type="plasmid" evidence="2">
    <name>p362713-FIIK</name>
</geneLocation>
<dbReference type="AlphaFoldDB" id="A0A6H0A3S7"/>
<reference evidence="1" key="1">
    <citation type="submission" date="2019-12" db="EMBL/GenBank/DDBJ databases">
        <title>Compelete sequence of Tn6502.</title>
        <authorList>
            <person name="Zhou D."/>
        </authorList>
    </citation>
    <scope>NUCLEOTIDE SEQUENCE</scope>
    <source>
        <strain evidence="1">20130907-4</strain>
        <plasmid evidence="1">p309074-1FIIK</plasmid>
    </source>
</reference>
<geneLocation type="plasmid" evidence="1">
    <name>p309074-1FIIK</name>
</geneLocation>
<keyword evidence="1" id="KW-0614">Plasmid</keyword>
<evidence type="ECO:0000313" key="1">
    <source>
        <dbReference type="EMBL" id="QIS34147.1"/>
    </source>
</evidence>
<accession>A0A6H0A3S7</accession>
<organism evidence="1">
    <name type="scientific">Klebsiella pneumoniae</name>
    <dbReference type="NCBI Taxonomy" id="573"/>
    <lineage>
        <taxon>Bacteria</taxon>
        <taxon>Pseudomonadati</taxon>
        <taxon>Pseudomonadota</taxon>
        <taxon>Gammaproteobacteria</taxon>
        <taxon>Enterobacterales</taxon>
        <taxon>Enterobacteriaceae</taxon>
        <taxon>Klebsiella/Raoultella group</taxon>
        <taxon>Klebsiella</taxon>
        <taxon>Klebsiella pneumoniae complex</taxon>
    </lineage>
</organism>
<reference evidence="2" key="2">
    <citation type="submission" date="2019-12" db="EMBL/GenBank/DDBJ databases">
        <title>Complete sequence of Tn6502.</title>
        <authorList>
            <person name="Zhou D."/>
        </authorList>
    </citation>
    <scope>NUCLEOTIDE SEQUENCE</scope>
    <source>
        <strain evidence="2">362713</strain>
        <plasmid evidence="2">p362713-FIIK</plasmid>
    </source>
</reference>
<name>A0A6H0A3S7_KLEPN</name>
<evidence type="ECO:0000313" key="2">
    <source>
        <dbReference type="EMBL" id="QIS36428.1"/>
    </source>
</evidence>